<organism evidence="2 3">
    <name type="scientific">Burkholderia pyrrocinia</name>
    <name type="common">Pseudomonas pyrrocinia</name>
    <dbReference type="NCBI Taxonomy" id="60550"/>
    <lineage>
        <taxon>Bacteria</taxon>
        <taxon>Pseudomonadati</taxon>
        <taxon>Pseudomonadota</taxon>
        <taxon>Betaproteobacteria</taxon>
        <taxon>Burkholderiales</taxon>
        <taxon>Burkholderiaceae</taxon>
        <taxon>Burkholderia</taxon>
        <taxon>Burkholderia cepacia complex</taxon>
    </lineage>
</organism>
<sequence length="56" mass="5716">MPHAVDMGAQLTAGLHPLTGRDAMQPIPGDDPAAVDGPHHTSATAVAARHRARSPS</sequence>
<dbReference type="AlphaFoldDB" id="A0A318INK3"/>
<gene>
    <name evidence="2" type="ORF">NA66_1005158</name>
</gene>
<dbReference type="RefSeq" id="WP_177318355.1">
    <property type="nucleotide sequence ID" value="NZ_QJJY01000005.1"/>
</dbReference>
<dbReference type="Proteomes" id="UP000247755">
    <property type="component" value="Unassembled WGS sequence"/>
</dbReference>
<name>A0A318INK3_BURPY</name>
<comment type="caution">
    <text evidence="2">The sequence shown here is derived from an EMBL/GenBank/DDBJ whole genome shotgun (WGS) entry which is preliminary data.</text>
</comment>
<accession>A0A318INK3</accession>
<proteinExistence type="predicted"/>
<dbReference type="EMBL" id="QJJY01000005">
    <property type="protein sequence ID" value="PXX37019.1"/>
    <property type="molecule type" value="Genomic_DNA"/>
</dbReference>
<reference evidence="2 3" key="1">
    <citation type="submission" date="2018-05" db="EMBL/GenBank/DDBJ databases">
        <title>Comparative genomics of bacterial root endophytes of switchgrass collected from native prairies over two seasons.</title>
        <authorList>
            <person name="Tang Y."/>
        </authorList>
    </citation>
    <scope>NUCLEOTIDE SEQUENCE [LARGE SCALE GENOMIC DNA]</scope>
    <source>
        <strain evidence="2 3">NFIX32</strain>
    </source>
</reference>
<feature type="region of interest" description="Disordered" evidence="1">
    <location>
        <begin position="1"/>
        <end position="56"/>
    </location>
</feature>
<evidence type="ECO:0000313" key="3">
    <source>
        <dbReference type="Proteomes" id="UP000247755"/>
    </source>
</evidence>
<protein>
    <submittedName>
        <fullName evidence="2">Uncharacterized protein</fullName>
    </submittedName>
</protein>
<evidence type="ECO:0000256" key="1">
    <source>
        <dbReference type="SAM" id="MobiDB-lite"/>
    </source>
</evidence>
<evidence type="ECO:0000313" key="2">
    <source>
        <dbReference type="EMBL" id="PXX37019.1"/>
    </source>
</evidence>